<organism evidence="4 5">
    <name type="scientific">Methylobacterium cerastii</name>
    <dbReference type="NCBI Taxonomy" id="932741"/>
    <lineage>
        <taxon>Bacteria</taxon>
        <taxon>Pseudomonadati</taxon>
        <taxon>Pseudomonadota</taxon>
        <taxon>Alphaproteobacteria</taxon>
        <taxon>Hyphomicrobiales</taxon>
        <taxon>Methylobacteriaceae</taxon>
        <taxon>Methylobacterium</taxon>
    </lineage>
</organism>
<dbReference type="Proteomes" id="UP001055117">
    <property type="component" value="Unassembled WGS sequence"/>
</dbReference>
<sequence length="278" mass="28768">MSTAHSVAGLRFAAGAWLALAGAARAQEPPAADSPAPFAMTLPEARGGVPGTWDLSRDGTNRRCVMTLSSESGEAGQVVRFPAGCRRAVPVVGTVAGWLFADGVVRLVDRNVRPVLAFAKRPDQRSYVATAASGESYSLVPLEIAAMGPPSLLDPAPVAITPPAAAPSAAPEPVQTPAAAPGPGIGAQAGIYALDRLLNRDVCRLDLGGGPGAPVHLLPNCRDTGIEVFDPATWRTGQGRMTLVAKRGHVVNLVPAGDGTWRRDPETGVAFVLRRVEP</sequence>
<keyword evidence="1 2" id="KW-0732">Signal</keyword>
<keyword evidence="5" id="KW-1185">Reference proteome</keyword>
<dbReference type="Gene3D" id="2.40.128.10">
    <property type="match status" value="2"/>
</dbReference>
<dbReference type="Pfam" id="PF02974">
    <property type="entry name" value="Inh"/>
    <property type="match status" value="1"/>
</dbReference>
<dbReference type="SUPFAM" id="SSF50882">
    <property type="entry name" value="beta-Barrel protease inhibitors"/>
    <property type="match status" value="2"/>
</dbReference>
<feature type="domain" description="Alkaline proteinase inhibitor/ Outer membrane lipoprotein Omp19" evidence="3">
    <location>
        <begin position="48"/>
        <end position="139"/>
    </location>
</feature>
<dbReference type="EMBL" id="BPQG01000007">
    <property type="protein sequence ID" value="GJD42881.1"/>
    <property type="molecule type" value="Genomic_DNA"/>
</dbReference>
<comment type="caution">
    <text evidence="4">The sequence shown here is derived from an EMBL/GenBank/DDBJ whole genome shotgun (WGS) entry which is preliminary data.</text>
</comment>
<gene>
    <name evidence="4" type="ORF">AFCDBAGC_0723</name>
</gene>
<feature type="signal peptide" evidence="2">
    <location>
        <begin position="1"/>
        <end position="26"/>
    </location>
</feature>
<dbReference type="RefSeq" id="WP_147830713.1">
    <property type="nucleotide sequence ID" value="NZ_BPQG01000007.1"/>
</dbReference>
<evidence type="ECO:0000259" key="3">
    <source>
        <dbReference type="Pfam" id="PF02974"/>
    </source>
</evidence>
<evidence type="ECO:0000313" key="4">
    <source>
        <dbReference type="EMBL" id="GJD42881.1"/>
    </source>
</evidence>
<evidence type="ECO:0000256" key="2">
    <source>
        <dbReference type="SAM" id="SignalP"/>
    </source>
</evidence>
<evidence type="ECO:0000256" key="1">
    <source>
        <dbReference type="ARBA" id="ARBA00022729"/>
    </source>
</evidence>
<protein>
    <recommendedName>
        <fullName evidence="3">Alkaline proteinase inhibitor/ Outer membrane lipoprotein Omp19 domain-containing protein</fullName>
    </recommendedName>
</protein>
<reference evidence="4 5" key="1">
    <citation type="journal article" date="2021" name="Front. Microbiol.">
        <title>Comprehensive Comparative Genomics and Phenotyping of Methylobacterium Species.</title>
        <authorList>
            <person name="Alessa O."/>
            <person name="Ogura Y."/>
            <person name="Fujitani Y."/>
            <person name="Takami H."/>
            <person name="Hayashi T."/>
            <person name="Sahin N."/>
            <person name="Tani A."/>
        </authorList>
    </citation>
    <scope>NUCLEOTIDE SEQUENCE [LARGE SCALE GENOMIC DNA]</scope>
    <source>
        <strain evidence="4 5">DSM 23679</strain>
    </source>
</reference>
<feature type="chain" id="PRO_5046417047" description="Alkaline proteinase inhibitor/ Outer membrane lipoprotein Omp19 domain-containing protein" evidence="2">
    <location>
        <begin position="27"/>
        <end position="278"/>
    </location>
</feature>
<dbReference type="InterPro" id="IPR021140">
    <property type="entry name" value="Inh/Omp19"/>
</dbReference>
<dbReference type="InterPro" id="IPR016085">
    <property type="entry name" value="Protease_inh_B-barrel_dom"/>
</dbReference>
<name>A0ABQ4QCR5_9HYPH</name>
<accession>A0ABQ4QCR5</accession>
<evidence type="ECO:0000313" key="5">
    <source>
        <dbReference type="Proteomes" id="UP001055117"/>
    </source>
</evidence>
<proteinExistence type="predicted"/>